<organism evidence="1 2">
    <name type="scientific">Streptomyces phaeoluteigriseus</name>
    <dbReference type="NCBI Taxonomy" id="114686"/>
    <lineage>
        <taxon>Bacteria</taxon>
        <taxon>Bacillati</taxon>
        <taxon>Actinomycetota</taxon>
        <taxon>Actinomycetes</taxon>
        <taxon>Kitasatosporales</taxon>
        <taxon>Streptomycetaceae</taxon>
        <taxon>Streptomyces</taxon>
        <taxon>Streptomyces aurantiacus group</taxon>
    </lineage>
</organism>
<dbReference type="Proteomes" id="UP000184286">
    <property type="component" value="Unassembled WGS sequence"/>
</dbReference>
<protein>
    <submittedName>
        <fullName evidence="1">Uncharacterized protein</fullName>
    </submittedName>
</protein>
<gene>
    <name evidence="1" type="ORF">BM536_010885</name>
</gene>
<evidence type="ECO:0000313" key="2">
    <source>
        <dbReference type="Proteomes" id="UP000184286"/>
    </source>
</evidence>
<reference evidence="1 2" key="2">
    <citation type="submission" date="2017-02" db="EMBL/GenBank/DDBJ databases">
        <title>Draft genome sequence of Streptomyces phaeoluteigriseus type strain DSM41896.</title>
        <authorList>
            <person name="Salih T.S."/>
            <person name="Algora Gallardo L."/>
            <person name="Melo Santos T."/>
            <person name="Filgueira Martinez S."/>
            <person name="Herron P.R."/>
        </authorList>
    </citation>
    <scope>NUCLEOTIDE SEQUENCE [LARGE SCALE GENOMIC DNA]</scope>
    <source>
        <strain evidence="1 2">DSM 41896</strain>
    </source>
</reference>
<comment type="caution">
    <text evidence="1">The sequence shown here is derived from an EMBL/GenBank/DDBJ whole genome shotgun (WGS) entry which is preliminary data.</text>
</comment>
<proteinExistence type="predicted"/>
<evidence type="ECO:0000313" key="1">
    <source>
        <dbReference type="EMBL" id="OQD56652.1"/>
    </source>
</evidence>
<dbReference type="EMBL" id="MPOH02000009">
    <property type="protein sequence ID" value="OQD56652.1"/>
    <property type="molecule type" value="Genomic_DNA"/>
</dbReference>
<sequence length="117" mass="10872">MVGLVVSPGEVLVGVETGSPVARCATTGLGAFPGIPAPDAGAVLEVGAARDVGSALDAGAVLEVGAAPEAGPGAGVGLAVGVPGGTGEGDAGVIPLVTSAGVTGVASRRARRSHVVR</sequence>
<dbReference type="AlphaFoldDB" id="A0A1V6MW99"/>
<accession>A0A1V6MW99</accession>
<reference evidence="2" key="1">
    <citation type="submission" date="2016-11" db="EMBL/GenBank/DDBJ databases">
        <authorList>
            <person name="Schniete J.K."/>
            <person name="Salih T."/>
            <person name="Algora Gallardo L."/>
            <person name="Martinez Fernandez S."/>
            <person name="Herron P.R."/>
        </authorList>
    </citation>
    <scope>NUCLEOTIDE SEQUENCE [LARGE SCALE GENOMIC DNA]</scope>
    <source>
        <strain evidence="2">DSM 41896</strain>
    </source>
</reference>
<name>A0A1V6MW99_9ACTN</name>